<reference evidence="2 3" key="1">
    <citation type="submission" date="2013-03" db="EMBL/GenBank/DDBJ databases">
        <title>The Genome Sequence of Cladophialophora psammophila CBS 110553.</title>
        <authorList>
            <consortium name="The Broad Institute Genomics Platform"/>
            <person name="Cuomo C."/>
            <person name="de Hoog S."/>
            <person name="Gorbushina A."/>
            <person name="Walker B."/>
            <person name="Young S.K."/>
            <person name="Zeng Q."/>
            <person name="Gargeya S."/>
            <person name="Fitzgerald M."/>
            <person name="Haas B."/>
            <person name="Abouelleil A."/>
            <person name="Allen A.W."/>
            <person name="Alvarado L."/>
            <person name="Arachchi H.M."/>
            <person name="Berlin A.M."/>
            <person name="Chapman S.B."/>
            <person name="Gainer-Dewar J."/>
            <person name="Goldberg J."/>
            <person name="Griggs A."/>
            <person name="Gujja S."/>
            <person name="Hansen M."/>
            <person name="Howarth C."/>
            <person name="Imamovic A."/>
            <person name="Ireland A."/>
            <person name="Larimer J."/>
            <person name="McCowan C."/>
            <person name="Murphy C."/>
            <person name="Pearson M."/>
            <person name="Poon T.W."/>
            <person name="Priest M."/>
            <person name="Roberts A."/>
            <person name="Saif S."/>
            <person name="Shea T."/>
            <person name="Sisk P."/>
            <person name="Sykes S."/>
            <person name="Wortman J."/>
            <person name="Nusbaum C."/>
            <person name="Birren B."/>
        </authorList>
    </citation>
    <scope>NUCLEOTIDE SEQUENCE [LARGE SCALE GENOMIC DNA]</scope>
    <source>
        <strain evidence="2 3">CBS 110553</strain>
    </source>
</reference>
<dbReference type="Proteomes" id="UP000019471">
    <property type="component" value="Unassembled WGS sequence"/>
</dbReference>
<dbReference type="HOGENOM" id="CLU_030125_2_0_1"/>
<accession>W9X136</accession>
<comment type="caution">
    <text evidence="2">The sequence shown here is derived from an EMBL/GenBank/DDBJ whole genome shotgun (WGS) entry which is preliminary data.</text>
</comment>
<dbReference type="PANTHER" id="PTHR32487:SF8">
    <property type="entry name" value="NAD-DEPENDENT EPIMERASE_DEHYDRATASE DOMAIN-CONTAINING PROTEIN"/>
    <property type="match status" value="1"/>
</dbReference>
<feature type="domain" description="PRISE-like Rossmann-fold" evidence="1">
    <location>
        <begin position="103"/>
        <end position="204"/>
    </location>
</feature>
<evidence type="ECO:0000313" key="3">
    <source>
        <dbReference type="Proteomes" id="UP000019471"/>
    </source>
</evidence>
<dbReference type="PANTHER" id="PTHR32487">
    <property type="entry name" value="3-OXO-DELTA(4,5)-STEROID 5-BETA-REDUCTASE"/>
    <property type="match status" value="1"/>
</dbReference>
<evidence type="ECO:0000259" key="1">
    <source>
        <dbReference type="Pfam" id="PF22917"/>
    </source>
</evidence>
<evidence type="ECO:0000313" key="2">
    <source>
        <dbReference type="EMBL" id="EXJ73873.1"/>
    </source>
</evidence>
<dbReference type="STRING" id="1182543.W9X136"/>
<dbReference type="Pfam" id="PF22917">
    <property type="entry name" value="PRISE"/>
    <property type="match status" value="1"/>
</dbReference>
<dbReference type="EMBL" id="AMGX01000004">
    <property type="protein sequence ID" value="EXJ73873.1"/>
    <property type="molecule type" value="Genomic_DNA"/>
</dbReference>
<dbReference type="InterPro" id="IPR055222">
    <property type="entry name" value="PRISE-like_Rossmann-fold"/>
</dbReference>
<dbReference type="GeneID" id="19188363"/>
<organism evidence="2 3">
    <name type="scientific">Cladophialophora psammophila CBS 110553</name>
    <dbReference type="NCBI Taxonomy" id="1182543"/>
    <lineage>
        <taxon>Eukaryota</taxon>
        <taxon>Fungi</taxon>
        <taxon>Dikarya</taxon>
        <taxon>Ascomycota</taxon>
        <taxon>Pezizomycotina</taxon>
        <taxon>Eurotiomycetes</taxon>
        <taxon>Chaetothyriomycetidae</taxon>
        <taxon>Chaetothyriales</taxon>
        <taxon>Herpotrichiellaceae</taxon>
        <taxon>Cladophialophora</taxon>
    </lineage>
</organism>
<keyword evidence="3" id="KW-1185">Reference proteome</keyword>
<name>W9X136_9EURO</name>
<gene>
    <name evidence="2" type="ORF">A1O5_03635</name>
</gene>
<dbReference type="AlphaFoldDB" id="W9X136"/>
<dbReference type="OrthoDB" id="1731983at2759"/>
<protein>
    <recommendedName>
        <fullName evidence="1">PRISE-like Rossmann-fold domain-containing protein</fullName>
    </recommendedName>
</protein>
<dbReference type="RefSeq" id="XP_007742436.1">
    <property type="nucleotide sequence ID" value="XM_007744246.1"/>
</dbReference>
<sequence length="309" mass="34686">MVQPNPPYVATGALAVDNHRVELYSGFDSSLPIDEIVTKLKAIDNVGDVGPVYSTAYTAHGKSQEEVIKANAALVPNYSYPVIGESVSQIFLLPYRRAERNLLRPSPWGDKIFYYTQVDENKRLARDKKWGWCELRPDAVICIGFMPQNNAVSIVQGLGLYTFQLLQVAARFPGNEGAWNSKRTDTSSTVLARFHIYAAMHPEKPIICEYFGVETLDGPHPAGKAQSIGAFMEGNTDKWAQWVRETRVRPGTLEGTSWLFVNYLTQEWTFDHPFDLSETYATGFADVLDTPTQWLLGFDRMKAANLIPK</sequence>
<dbReference type="Gene3D" id="3.40.50.720">
    <property type="entry name" value="NAD(P)-binding Rossmann-like Domain"/>
    <property type="match status" value="1"/>
</dbReference>
<proteinExistence type="predicted"/>